<dbReference type="InterPro" id="IPR038050">
    <property type="entry name" value="Neuro_actylchol_rec"/>
</dbReference>
<dbReference type="Gene3D" id="1.20.58.390">
    <property type="entry name" value="Neurotransmitter-gated ion-channel transmembrane domain"/>
    <property type="match status" value="1"/>
</dbReference>
<feature type="transmembrane region" description="Helical" evidence="1">
    <location>
        <begin position="386"/>
        <end position="403"/>
    </location>
</feature>
<name>A0A812P9B3_9DINO</name>
<dbReference type="EMBL" id="CAJNJA010014441">
    <property type="protein sequence ID" value="CAE7342380.1"/>
    <property type="molecule type" value="Genomic_DNA"/>
</dbReference>
<comment type="caution">
    <text evidence="2">The sequence shown here is derived from an EMBL/GenBank/DDBJ whole genome shotgun (WGS) entry which is preliminary data.</text>
</comment>
<evidence type="ECO:0000313" key="2">
    <source>
        <dbReference type="EMBL" id="CAE7342380.1"/>
    </source>
</evidence>
<dbReference type="InterPro" id="IPR006201">
    <property type="entry name" value="Neur_channel"/>
</dbReference>
<keyword evidence="1" id="KW-0472">Membrane</keyword>
<gene>
    <name evidence="2" type="ORF">SNEC2469_LOCUS8832</name>
</gene>
<proteinExistence type="predicted"/>
<keyword evidence="1" id="KW-0812">Transmembrane</keyword>
<dbReference type="Proteomes" id="UP000601435">
    <property type="component" value="Unassembled WGS sequence"/>
</dbReference>
<feature type="transmembrane region" description="Helical" evidence="1">
    <location>
        <begin position="294"/>
        <end position="314"/>
    </location>
</feature>
<protein>
    <submittedName>
        <fullName evidence="2">Uncharacterized protein</fullName>
    </submittedName>
</protein>
<evidence type="ECO:0000256" key="1">
    <source>
        <dbReference type="SAM" id="Phobius"/>
    </source>
</evidence>
<reference evidence="2" key="1">
    <citation type="submission" date="2021-02" db="EMBL/GenBank/DDBJ databases">
        <authorList>
            <person name="Dougan E. K."/>
            <person name="Rhodes N."/>
            <person name="Thang M."/>
            <person name="Chan C."/>
        </authorList>
    </citation>
    <scope>NUCLEOTIDE SEQUENCE</scope>
</reference>
<dbReference type="GO" id="GO:0004888">
    <property type="term" value="F:transmembrane signaling receptor activity"/>
    <property type="evidence" value="ECO:0007669"/>
    <property type="project" value="InterPro"/>
</dbReference>
<feature type="transmembrane region" description="Helical" evidence="1">
    <location>
        <begin position="353"/>
        <end position="374"/>
    </location>
</feature>
<dbReference type="GO" id="GO:0005230">
    <property type="term" value="F:extracellular ligand-gated monoatomic ion channel activity"/>
    <property type="evidence" value="ECO:0007669"/>
    <property type="project" value="InterPro"/>
</dbReference>
<dbReference type="AlphaFoldDB" id="A0A812P9B3"/>
<dbReference type="Gene3D" id="2.70.170.10">
    <property type="entry name" value="Neurotransmitter-gated ion-channel ligand-binding domain"/>
    <property type="match status" value="1"/>
</dbReference>
<dbReference type="GO" id="GO:0016020">
    <property type="term" value="C:membrane"/>
    <property type="evidence" value="ECO:0007669"/>
    <property type="project" value="InterPro"/>
</dbReference>
<dbReference type="PANTHER" id="PTHR18945">
    <property type="entry name" value="NEUROTRANSMITTER GATED ION CHANNEL"/>
    <property type="match status" value="1"/>
</dbReference>
<dbReference type="OrthoDB" id="203862at2759"/>
<accession>A0A812P9B3</accession>
<evidence type="ECO:0000313" key="3">
    <source>
        <dbReference type="Proteomes" id="UP000601435"/>
    </source>
</evidence>
<keyword evidence="3" id="KW-1185">Reference proteome</keyword>
<sequence length="496" mass="57560">MGRIQAASAETVWDPDLRCLPLEGYGDDNDGVLQNYYRNCYDRDGGVLVDCTEAVKVYIDIVGHELKTVDDHREEFRMVFMLKLAWLDPDLKNFKSVITVRDPKGETKLHLQQLEVVVTKMYANGDIEFIDLSDPEQKTQIKLRRDYLSLREPEWKECFFPTFSFINMQNDPAPAGTRKLLWCNDEGGFVSYTVKYDATFKECFDLTNFPKDHQLCRIRLTAEKTADEFQFVPVKKWFSSPQMCDMWTLDEEIQKKCTVYVRYLDRQFPYQLQRSCVNAVFHLERKGDFYFHSMLFMVFLVIIVSLCTLVIPLADVSGRLAYSSTCFLAVMAYRYTLDAMLPRKDYFTLADKYVIFACGLQVAIVLQTVILQYMDGIVEDPSSVDKCAGLVLLLAWLVVNYYLRRISRSKPENDWRSVYQARQEPYAPVKRCSRCGGKWLSKQCEHKGCSRDCRNCSAPSSKIEVVYYTPLEFESFVKPQRFPDAPSELKQAPCEP</sequence>
<organism evidence="2 3">
    <name type="scientific">Symbiodinium necroappetens</name>
    <dbReference type="NCBI Taxonomy" id="1628268"/>
    <lineage>
        <taxon>Eukaryota</taxon>
        <taxon>Sar</taxon>
        <taxon>Alveolata</taxon>
        <taxon>Dinophyceae</taxon>
        <taxon>Suessiales</taxon>
        <taxon>Symbiodiniaceae</taxon>
        <taxon>Symbiodinium</taxon>
    </lineage>
</organism>
<dbReference type="InterPro" id="IPR036734">
    <property type="entry name" value="Neur_chan_lig-bd_sf"/>
</dbReference>
<keyword evidence="1" id="KW-1133">Transmembrane helix</keyword>